<keyword evidence="9" id="KW-0812">Transmembrane</keyword>
<evidence type="ECO:0000313" key="11">
    <source>
        <dbReference type="Ensembl" id="ENSSORP00005017859.1"/>
    </source>
</evidence>
<dbReference type="Ensembl" id="ENSSORT00005018385.1">
    <property type="protein sequence ID" value="ENSSORP00005017859.1"/>
    <property type="gene ID" value="ENSSORG00005008890.1"/>
</dbReference>
<feature type="compositionally biased region" description="Basic and acidic residues" evidence="8">
    <location>
        <begin position="669"/>
        <end position="679"/>
    </location>
</feature>
<evidence type="ECO:0000256" key="7">
    <source>
        <dbReference type="SAM" id="Coils"/>
    </source>
</evidence>
<feature type="transmembrane region" description="Helical" evidence="9">
    <location>
        <begin position="125"/>
        <end position="148"/>
    </location>
</feature>
<feature type="coiled-coil region" evidence="7">
    <location>
        <begin position="425"/>
        <end position="484"/>
    </location>
</feature>
<evidence type="ECO:0000256" key="2">
    <source>
        <dbReference type="ARBA" id="ARBA00022490"/>
    </source>
</evidence>
<evidence type="ECO:0000256" key="8">
    <source>
        <dbReference type="SAM" id="MobiDB-lite"/>
    </source>
</evidence>
<sequence>MSMTRTIPRKYDANKTVRPQRVFDYLYDPVYTVSSEVDHVRASLKAYVSKDRVRKVPEYGSMFSDLAHLPRYTVQLETTDPVPPTIDRRWRGHTEQRNEVLQQLAGEEHSVTGADCWKYFKCKSLIISAIYVCLFLAMGTSCNFFFFFSLREEFVFTENNNVEQQSTHCTVAVQTDFRESDAQTDPYSPEYVIQPGTTPSELLTLAALTWGRGLPAGLAEVEMIEWMRAKRAWEASLPLLDDLSQLARRRRMMEEMEAKEWAFREGEIQRLQEARLSVLRDLLKQRDETQKEATNERLNQIHAKKQKDKDTKLHRIHNEYIRCKTTIATALFIDLDGMPFLFPKTLTKEAQRKKKPLKALIKKEKPVPHPVTPTVEEPPEGDEERDVAVIHLQKLLRGRSVQHKMFVGKENHLEFIMELRTVHALQKEEQELQTTEKDLITALKRRLTQSFTNSKQVSQAKAVGAELENLFDTLSKELIRLQQERRMHAFMLLAERNRHLREAEESGKRQAEDHKCREEDEIFRQVVQVHQETVDLYLEDIILGTVEQTADQQARQEIHTLAKEVNDVAYAMEDSRNSLQSEEIVSELVYSFLIPEIEKINVRQKGMYCIIRNWPADPPPPHTHTSNYTRLNEEVTSTENTVLQGATMARDKSYTGTQNPVSSPIPDRQSLHQDQEKRLQPSPSRRHRRSGTK</sequence>
<dbReference type="InterPro" id="IPR026720">
    <property type="entry name" value="CFAP91"/>
</dbReference>
<feature type="domain" description="CFAP91" evidence="10">
    <location>
        <begin position="173"/>
        <end position="322"/>
    </location>
</feature>
<reference evidence="11" key="3">
    <citation type="submission" date="2025-09" db="UniProtKB">
        <authorList>
            <consortium name="Ensembl"/>
        </authorList>
    </citation>
    <scope>IDENTIFICATION</scope>
</reference>
<comment type="subcellular location">
    <subcellularLocation>
        <location evidence="1">Cytoplasm</location>
        <location evidence="1">Cytoskeleton</location>
        <location evidence="1">Cilium axoneme</location>
    </subcellularLocation>
</comment>
<evidence type="ECO:0000256" key="3">
    <source>
        <dbReference type="ARBA" id="ARBA00023212"/>
    </source>
</evidence>
<reference evidence="11" key="1">
    <citation type="submission" date="2019-06" db="EMBL/GenBank/DDBJ databases">
        <authorList>
            <consortium name="Wellcome Sanger Institute Data Sharing"/>
        </authorList>
    </citation>
    <scope>NUCLEOTIDE SEQUENCE [LARGE SCALE GENOMIC DNA]</scope>
</reference>
<feature type="region of interest" description="Disordered" evidence="8">
    <location>
        <begin position="649"/>
        <end position="693"/>
    </location>
</feature>
<dbReference type="AlphaFoldDB" id="A0A672ZM39"/>
<gene>
    <name evidence="11" type="primary">cfap91</name>
</gene>
<keyword evidence="3" id="KW-0206">Cytoskeleton</keyword>
<dbReference type="FunCoup" id="A0A672ZM39">
    <property type="interactions" value="41"/>
</dbReference>
<evidence type="ECO:0000256" key="4">
    <source>
        <dbReference type="ARBA" id="ARBA00023273"/>
    </source>
</evidence>
<protein>
    <recommendedName>
        <fullName evidence="6">Cilia- and flagella-associated protein 91</fullName>
    </recommendedName>
</protein>
<keyword evidence="2" id="KW-0963">Cytoplasm</keyword>
<keyword evidence="9" id="KW-0472">Membrane</keyword>
<keyword evidence="9" id="KW-1133">Transmembrane helix</keyword>
<proteinExistence type="inferred from homology"/>
<evidence type="ECO:0000256" key="6">
    <source>
        <dbReference type="ARBA" id="ARBA00029555"/>
    </source>
</evidence>
<dbReference type="Proteomes" id="UP000472271">
    <property type="component" value="Chromosome 15"/>
</dbReference>
<feature type="compositionally biased region" description="Basic residues" evidence="8">
    <location>
        <begin position="684"/>
        <end position="693"/>
    </location>
</feature>
<evidence type="ECO:0000256" key="1">
    <source>
        <dbReference type="ARBA" id="ARBA00004430"/>
    </source>
</evidence>
<dbReference type="Pfam" id="PF14738">
    <property type="entry name" value="CFAP91"/>
    <property type="match status" value="1"/>
</dbReference>
<dbReference type="InParanoid" id="A0A672ZM39"/>
<comment type="similarity">
    <text evidence="5">Belongs to the CFAP91 family.</text>
</comment>
<accession>A0A672ZM39</accession>
<evidence type="ECO:0000256" key="5">
    <source>
        <dbReference type="ARBA" id="ARBA00029468"/>
    </source>
</evidence>
<keyword evidence="4" id="KW-0966">Cell projection</keyword>
<dbReference type="InterPro" id="IPR032840">
    <property type="entry name" value="CFAP91_dom"/>
</dbReference>
<evidence type="ECO:0000259" key="10">
    <source>
        <dbReference type="Pfam" id="PF14738"/>
    </source>
</evidence>
<evidence type="ECO:0000313" key="12">
    <source>
        <dbReference type="Proteomes" id="UP000472271"/>
    </source>
</evidence>
<dbReference type="GO" id="GO:0005930">
    <property type="term" value="C:axoneme"/>
    <property type="evidence" value="ECO:0007669"/>
    <property type="project" value="UniProtKB-SubCell"/>
</dbReference>
<dbReference type="PANTHER" id="PTHR22455:SF10">
    <property type="entry name" value="CILIA- AND FLAGELLA-ASSOCIATED PROTEIN 91"/>
    <property type="match status" value="1"/>
</dbReference>
<keyword evidence="7" id="KW-0175">Coiled coil</keyword>
<reference evidence="11" key="2">
    <citation type="submission" date="2025-08" db="UniProtKB">
        <authorList>
            <consortium name="Ensembl"/>
        </authorList>
    </citation>
    <scope>IDENTIFICATION</scope>
</reference>
<evidence type="ECO:0000256" key="9">
    <source>
        <dbReference type="SAM" id="Phobius"/>
    </source>
</evidence>
<organism evidence="11 12">
    <name type="scientific">Sphaeramia orbicularis</name>
    <name type="common">orbiculate cardinalfish</name>
    <dbReference type="NCBI Taxonomy" id="375764"/>
    <lineage>
        <taxon>Eukaryota</taxon>
        <taxon>Metazoa</taxon>
        <taxon>Chordata</taxon>
        <taxon>Craniata</taxon>
        <taxon>Vertebrata</taxon>
        <taxon>Euteleostomi</taxon>
        <taxon>Actinopterygii</taxon>
        <taxon>Neopterygii</taxon>
        <taxon>Teleostei</taxon>
        <taxon>Neoteleostei</taxon>
        <taxon>Acanthomorphata</taxon>
        <taxon>Gobiaria</taxon>
        <taxon>Kurtiformes</taxon>
        <taxon>Apogonoidei</taxon>
        <taxon>Apogonidae</taxon>
        <taxon>Apogoninae</taxon>
        <taxon>Sphaeramia</taxon>
    </lineage>
</organism>
<keyword evidence="12" id="KW-1185">Reference proteome</keyword>
<dbReference type="PANTHER" id="PTHR22455">
    <property type="entry name" value="CILIA- AND FLAGELLA-ASSOCIATED PROTEIN 91"/>
    <property type="match status" value="1"/>
</dbReference>
<name>A0A672ZM39_9TELE</name>